<dbReference type="Proteomes" id="UP001595776">
    <property type="component" value="Unassembled WGS sequence"/>
</dbReference>
<sequence>MPNQDQALIDAINRLADAVSGNLEKAPAALEDSATAFVYDAESKSLRAVDHVAAPDIGLLMGIDRAKNTLLENTKRFANGFSANNALLWGARGMGKSTVIKAIHRAIVHEKGAQAPALVEIHREDISALPALLGKLRKSDRLFIVFCDDLSFNRPDQDFKALKSVLEGGLEGRPENVIFYATSNRRHLLPRQMADQESATGIHPNEAMDETIALSDRFGLWLGFHPADQNEYLAMIEGYLKAFDLNPTEDWRHAALEWSKTRGNRSGRTAWQFVNNLAGELGAKVGF</sequence>
<dbReference type="CDD" id="cd00009">
    <property type="entry name" value="AAA"/>
    <property type="match status" value="1"/>
</dbReference>
<reference evidence="2" key="1">
    <citation type="journal article" date="2019" name="Int. J. Syst. Evol. Microbiol.">
        <title>The Global Catalogue of Microorganisms (GCM) 10K type strain sequencing project: providing services to taxonomists for standard genome sequencing and annotation.</title>
        <authorList>
            <consortium name="The Broad Institute Genomics Platform"/>
            <consortium name="The Broad Institute Genome Sequencing Center for Infectious Disease"/>
            <person name="Wu L."/>
            <person name="Ma J."/>
        </authorList>
    </citation>
    <scope>NUCLEOTIDE SEQUENCE [LARGE SCALE GENOMIC DNA]</scope>
    <source>
        <strain evidence="2">CGMCC 1.15304</strain>
    </source>
</reference>
<dbReference type="PANTHER" id="PTHR42935:SF1">
    <property type="entry name" value="SLR0930 PROTEIN"/>
    <property type="match status" value="1"/>
</dbReference>
<dbReference type="GO" id="GO:0005524">
    <property type="term" value="F:ATP binding"/>
    <property type="evidence" value="ECO:0007669"/>
    <property type="project" value="UniProtKB-KW"/>
</dbReference>
<dbReference type="SUPFAM" id="SSF52540">
    <property type="entry name" value="P-loop containing nucleoside triphosphate hydrolases"/>
    <property type="match status" value="1"/>
</dbReference>
<protein>
    <submittedName>
        <fullName evidence="1">ATP-binding protein</fullName>
    </submittedName>
</protein>
<accession>A0ABV8U6U6</accession>
<dbReference type="PANTHER" id="PTHR42935">
    <property type="entry name" value="SLR0930 PROTEIN"/>
    <property type="match status" value="1"/>
</dbReference>
<organism evidence="1 2">
    <name type="scientific">Kordiimonas lipolytica</name>
    <dbReference type="NCBI Taxonomy" id="1662421"/>
    <lineage>
        <taxon>Bacteria</taxon>
        <taxon>Pseudomonadati</taxon>
        <taxon>Pseudomonadota</taxon>
        <taxon>Alphaproteobacteria</taxon>
        <taxon>Kordiimonadales</taxon>
        <taxon>Kordiimonadaceae</taxon>
        <taxon>Kordiimonas</taxon>
    </lineage>
</organism>
<proteinExistence type="predicted"/>
<comment type="caution">
    <text evidence="1">The sequence shown here is derived from an EMBL/GenBank/DDBJ whole genome shotgun (WGS) entry which is preliminary data.</text>
</comment>
<keyword evidence="2" id="KW-1185">Reference proteome</keyword>
<name>A0ABV8U6U6_9PROT</name>
<dbReference type="InterPro" id="IPR008533">
    <property type="entry name" value="DUF815"/>
</dbReference>
<evidence type="ECO:0000313" key="2">
    <source>
        <dbReference type="Proteomes" id="UP001595776"/>
    </source>
</evidence>
<dbReference type="EMBL" id="JBHSCR010000002">
    <property type="protein sequence ID" value="MFC4346922.1"/>
    <property type="molecule type" value="Genomic_DNA"/>
</dbReference>
<dbReference type="RefSeq" id="WP_068147715.1">
    <property type="nucleotide sequence ID" value="NZ_JBHSCR010000002.1"/>
</dbReference>
<dbReference type="Gene3D" id="3.40.50.300">
    <property type="entry name" value="P-loop containing nucleotide triphosphate hydrolases"/>
    <property type="match status" value="1"/>
</dbReference>
<evidence type="ECO:0000313" key="1">
    <source>
        <dbReference type="EMBL" id="MFC4346922.1"/>
    </source>
</evidence>
<dbReference type="InterPro" id="IPR027417">
    <property type="entry name" value="P-loop_NTPase"/>
</dbReference>
<gene>
    <name evidence="1" type="ORF">ACFO5Q_03600</name>
</gene>
<keyword evidence="1" id="KW-0547">Nucleotide-binding</keyword>
<keyword evidence="1" id="KW-0067">ATP-binding</keyword>
<dbReference type="Pfam" id="PF05673">
    <property type="entry name" value="DUF815"/>
    <property type="match status" value="1"/>
</dbReference>